<dbReference type="Gene3D" id="3.40.50.300">
    <property type="entry name" value="P-loop containing nucleotide triphosphate hydrolases"/>
    <property type="match status" value="1"/>
</dbReference>
<dbReference type="InterPro" id="IPR000863">
    <property type="entry name" value="Sulfotransferase_dom"/>
</dbReference>
<dbReference type="RefSeq" id="XP_786645.2">
    <property type="nucleotide sequence ID" value="XM_781552.5"/>
</dbReference>
<evidence type="ECO:0000256" key="2">
    <source>
        <dbReference type="ARBA" id="ARBA00022679"/>
    </source>
</evidence>
<evidence type="ECO:0000256" key="1">
    <source>
        <dbReference type="ARBA" id="ARBA00005771"/>
    </source>
</evidence>
<dbReference type="CTD" id="25830"/>
<dbReference type="AlphaFoldDB" id="A0A7M7RF06"/>
<keyword evidence="5" id="KW-1185">Reference proteome</keyword>
<dbReference type="KEGG" id="spu:581563"/>
<evidence type="ECO:0000313" key="4">
    <source>
        <dbReference type="EnsemblMetazoa" id="XP_786645"/>
    </source>
</evidence>
<reference evidence="5" key="1">
    <citation type="submission" date="2015-02" db="EMBL/GenBank/DDBJ databases">
        <title>Genome sequencing for Strongylocentrotus purpuratus.</title>
        <authorList>
            <person name="Murali S."/>
            <person name="Liu Y."/>
            <person name="Vee V."/>
            <person name="English A."/>
            <person name="Wang M."/>
            <person name="Skinner E."/>
            <person name="Han Y."/>
            <person name="Muzny D.M."/>
            <person name="Worley K.C."/>
            <person name="Gibbs R.A."/>
        </authorList>
    </citation>
    <scope>NUCLEOTIDE SEQUENCE</scope>
</reference>
<dbReference type="InParanoid" id="A0A7M7RF06"/>
<evidence type="ECO:0000259" key="3">
    <source>
        <dbReference type="Pfam" id="PF00685"/>
    </source>
</evidence>
<dbReference type="GeneID" id="581563"/>
<dbReference type="PANTHER" id="PTHR11783">
    <property type="entry name" value="SULFOTRANSFERASE SULT"/>
    <property type="match status" value="1"/>
</dbReference>
<dbReference type="Pfam" id="PF00685">
    <property type="entry name" value="Sulfotransfer_1"/>
    <property type="match status" value="1"/>
</dbReference>
<dbReference type="GO" id="GO:0008146">
    <property type="term" value="F:sulfotransferase activity"/>
    <property type="evidence" value="ECO:0000318"/>
    <property type="project" value="GO_Central"/>
</dbReference>
<name>A0A7M7RF06_STRPU</name>
<dbReference type="GO" id="GO:0005737">
    <property type="term" value="C:cytoplasm"/>
    <property type="evidence" value="ECO:0000318"/>
    <property type="project" value="GO_Central"/>
</dbReference>
<dbReference type="OrthoDB" id="205623at2759"/>
<reference evidence="4" key="2">
    <citation type="submission" date="2021-01" db="UniProtKB">
        <authorList>
            <consortium name="EnsemblMetazoa"/>
        </authorList>
    </citation>
    <scope>IDENTIFICATION</scope>
</reference>
<sequence>MAQASSPESPNKLELEDDFMHYYVVDGVRLPPFCRGKIQDILEFPCRSDDVWILSYPRAGVWVQDLIYLLLQGGNLQETSISLETVEDAIPFLEGPSPGLETIKSLQSPRYIKSHLPFQLLPKGVQEKQCKIIYIARNPKDVMCSFYDFHRTVRMVHYKGTFNQFFYRFINNKLGYGSYFDHVLNFWKNRHHENVLFLNYEDVKKDFPAAVIQVANYLDKPLGEKAIKAINNYWDDEPLYNRKEDRVGFWRYYFTVHMNDKMNKLLPDKLKDADLEFNYTI</sequence>
<proteinExistence type="inferred from homology"/>
<accession>A0A7M7RF06</accession>
<dbReference type="Proteomes" id="UP000007110">
    <property type="component" value="Unassembled WGS sequence"/>
</dbReference>
<organism evidence="4 5">
    <name type="scientific">Strongylocentrotus purpuratus</name>
    <name type="common">Purple sea urchin</name>
    <dbReference type="NCBI Taxonomy" id="7668"/>
    <lineage>
        <taxon>Eukaryota</taxon>
        <taxon>Metazoa</taxon>
        <taxon>Echinodermata</taxon>
        <taxon>Eleutherozoa</taxon>
        <taxon>Echinozoa</taxon>
        <taxon>Echinoidea</taxon>
        <taxon>Euechinoidea</taxon>
        <taxon>Echinacea</taxon>
        <taxon>Camarodonta</taxon>
        <taxon>Echinidea</taxon>
        <taxon>Strongylocentrotidae</taxon>
        <taxon>Strongylocentrotus</taxon>
    </lineage>
</organism>
<comment type="similarity">
    <text evidence="1">Belongs to the sulfotransferase 1 family.</text>
</comment>
<dbReference type="OMA" id="LEDCYQD"/>
<keyword evidence="2" id="KW-0808">Transferase</keyword>
<dbReference type="SUPFAM" id="SSF52540">
    <property type="entry name" value="P-loop containing nucleoside triphosphate hydrolases"/>
    <property type="match status" value="1"/>
</dbReference>
<evidence type="ECO:0000313" key="5">
    <source>
        <dbReference type="Proteomes" id="UP000007110"/>
    </source>
</evidence>
<dbReference type="EnsemblMetazoa" id="XM_781552">
    <property type="protein sequence ID" value="XP_786645"/>
    <property type="gene ID" value="LOC581563"/>
</dbReference>
<dbReference type="GO" id="GO:0051923">
    <property type="term" value="P:sulfation"/>
    <property type="evidence" value="ECO:0000318"/>
    <property type="project" value="GO_Central"/>
</dbReference>
<dbReference type="InterPro" id="IPR027417">
    <property type="entry name" value="P-loop_NTPase"/>
</dbReference>
<protein>
    <recommendedName>
        <fullName evidence="3">Sulfotransferase domain-containing protein</fullName>
    </recommendedName>
</protein>
<feature type="domain" description="Sulfotransferase" evidence="3">
    <location>
        <begin position="49"/>
        <end position="234"/>
    </location>
</feature>